<proteinExistence type="predicted"/>
<evidence type="ECO:0000313" key="1">
    <source>
        <dbReference type="EMBL" id="DAD55440.1"/>
    </source>
</evidence>
<dbReference type="EMBL" id="BK014724">
    <property type="protein sequence ID" value="DAD55440.1"/>
    <property type="molecule type" value="Genomic_DNA"/>
</dbReference>
<name>A0A8D9PE00_9CAUD</name>
<reference evidence="1" key="1">
    <citation type="journal article" date="2021" name="Proc. Natl. Acad. Sci. U.S.A.">
        <title>A Catalog of Tens of Thousands of Viruses from Human Metagenomes Reveals Hidden Associations with Chronic Diseases.</title>
        <authorList>
            <person name="Tisza M.J."/>
            <person name="Buck C.B."/>
        </authorList>
    </citation>
    <scope>NUCLEOTIDE SEQUENCE</scope>
    <source>
        <strain evidence="1">CtoNj20</strain>
    </source>
</reference>
<sequence>MILCNLLPDGSKILVHPRRKSVQDGNGNILPWKGTLC</sequence>
<accession>A0A8D9PE00</accession>
<protein>
    <submittedName>
        <fullName evidence="1">Uncharacterized protein</fullName>
    </submittedName>
</protein>
<organism evidence="1">
    <name type="scientific">Siphoviridae sp. ctoNj20</name>
    <dbReference type="NCBI Taxonomy" id="2826085"/>
    <lineage>
        <taxon>Viruses</taxon>
        <taxon>Duplodnaviria</taxon>
        <taxon>Heunggongvirae</taxon>
        <taxon>Uroviricota</taxon>
        <taxon>Caudoviricetes</taxon>
    </lineage>
</organism>